<feature type="binding site" evidence="5">
    <location>
        <position position="306"/>
    </location>
    <ligand>
        <name>Fe cation</name>
        <dbReference type="ChEBI" id="CHEBI:24875"/>
        <note>catalytic</note>
    </ligand>
</feature>
<dbReference type="GO" id="GO:0003834">
    <property type="term" value="F:beta-carotene 15,15'-dioxygenase activity"/>
    <property type="evidence" value="ECO:0007669"/>
    <property type="project" value="TreeGrafter"/>
</dbReference>
<evidence type="ECO:0000256" key="3">
    <source>
        <dbReference type="ARBA" id="ARBA00023002"/>
    </source>
</evidence>
<evidence type="ECO:0000256" key="2">
    <source>
        <dbReference type="ARBA" id="ARBA00022723"/>
    </source>
</evidence>
<keyword evidence="2 5" id="KW-0479">Metal-binding</keyword>
<organism evidence="6 7">
    <name type="scientific">Patella caerulea</name>
    <name type="common">Rayed Mediterranean limpet</name>
    <dbReference type="NCBI Taxonomy" id="87958"/>
    <lineage>
        <taxon>Eukaryota</taxon>
        <taxon>Metazoa</taxon>
        <taxon>Spiralia</taxon>
        <taxon>Lophotrochozoa</taxon>
        <taxon>Mollusca</taxon>
        <taxon>Gastropoda</taxon>
        <taxon>Patellogastropoda</taxon>
        <taxon>Patelloidea</taxon>
        <taxon>Patellidae</taxon>
        <taxon>Patella</taxon>
    </lineage>
</organism>
<dbReference type="Proteomes" id="UP001347796">
    <property type="component" value="Unassembled WGS sequence"/>
</dbReference>
<feature type="binding site" evidence="5">
    <location>
        <position position="178"/>
    </location>
    <ligand>
        <name>Fe cation</name>
        <dbReference type="ChEBI" id="CHEBI:24875"/>
        <note>catalytic</note>
    </ligand>
</feature>
<dbReference type="GO" id="GO:0016121">
    <property type="term" value="P:carotene catabolic process"/>
    <property type="evidence" value="ECO:0007669"/>
    <property type="project" value="TreeGrafter"/>
</dbReference>
<keyword evidence="7" id="KW-1185">Reference proteome</keyword>
<dbReference type="PANTHER" id="PTHR10543:SF24">
    <property type="entry name" value="CAROTENOID ISOMEROOXYGENASE"/>
    <property type="match status" value="1"/>
</dbReference>
<proteinExistence type="inferred from homology"/>
<evidence type="ECO:0000256" key="5">
    <source>
        <dbReference type="PIRSR" id="PIRSR604294-1"/>
    </source>
</evidence>
<keyword evidence="4 5" id="KW-0408">Iron</keyword>
<gene>
    <name evidence="6" type="ORF">SNE40_015669</name>
</gene>
<dbReference type="GO" id="GO:0046872">
    <property type="term" value="F:metal ion binding"/>
    <property type="evidence" value="ECO:0007669"/>
    <property type="project" value="UniProtKB-KW"/>
</dbReference>
<dbReference type="GO" id="GO:0042574">
    <property type="term" value="P:retinal metabolic process"/>
    <property type="evidence" value="ECO:0007669"/>
    <property type="project" value="TreeGrafter"/>
</dbReference>
<keyword evidence="3" id="KW-0560">Oxidoreductase</keyword>
<dbReference type="EMBL" id="JAZGQO010000010">
    <property type="protein sequence ID" value="KAK6177601.1"/>
    <property type="molecule type" value="Genomic_DNA"/>
</dbReference>
<evidence type="ECO:0000313" key="7">
    <source>
        <dbReference type="Proteomes" id="UP001347796"/>
    </source>
</evidence>
<dbReference type="PANTHER" id="PTHR10543">
    <property type="entry name" value="BETA-CAROTENE DIOXYGENASE"/>
    <property type="match status" value="1"/>
</dbReference>
<comment type="cofactor">
    <cofactor evidence="5">
        <name>Fe(2+)</name>
        <dbReference type="ChEBI" id="CHEBI:29033"/>
    </cofactor>
    <text evidence="5">Binds 1 Fe(2+) ion per subunit.</text>
</comment>
<evidence type="ECO:0000256" key="1">
    <source>
        <dbReference type="ARBA" id="ARBA00006787"/>
    </source>
</evidence>
<feature type="binding site" evidence="5">
    <location>
        <position position="236"/>
    </location>
    <ligand>
        <name>Fe cation</name>
        <dbReference type="ChEBI" id="CHEBI:24875"/>
        <note>catalytic</note>
    </ligand>
</feature>
<sequence length="523" mass="59034">MSQTENFVPVWQQYKPESQLPDPVPLTVKGTIPSWVKGSLYRNGSGVYEIGDSKLKHVFDGMAVLLRFIIENGEVKFQSKILNSESWEDCYKANRLVVNQFGTLAVPDPCKSIFSRIFSFFTPEASTDNTSVNIIDRGDQLWAMTETTKINRVDPETLSKIDQVDVGKYLTIHLATAHPHLDKDGSIYNLATNFNPKAAYNIIKIPAKSDGVLDFDNSKIMASVPSRWKWNIGYNHSFGMSENHFVILEQPFVFSIGRLIFRRFTNSSVGDCFVSYPEEQSIFHIIRKDGKEINVKYVTDPLFVFHYVNCYEEDGQLVIDLVMYKSVDSVTKLYREHLQGNAVLQLGYAPLFARFVVPLDVTTAEVNKNLITLDTKATAVLQNDGSVFCTPDLFNEDGSDGVVMELPQINYKTNNGKKYRYIFASTIFTRENRILKLDLKTRKFLEFTNIGVNSLPGEPIFLPKPGSTKEDEGVLLAPVIANKPGTESYLLILDAETLTELARATLPAKDIMTLTFHGFFKPM</sequence>
<evidence type="ECO:0000256" key="4">
    <source>
        <dbReference type="ARBA" id="ARBA00023004"/>
    </source>
</evidence>
<feature type="binding site" evidence="5">
    <location>
        <position position="517"/>
    </location>
    <ligand>
        <name>Fe cation</name>
        <dbReference type="ChEBI" id="CHEBI:24875"/>
        <note>catalytic</note>
    </ligand>
</feature>
<dbReference type="Pfam" id="PF03055">
    <property type="entry name" value="RPE65"/>
    <property type="match status" value="1"/>
</dbReference>
<evidence type="ECO:0000313" key="6">
    <source>
        <dbReference type="EMBL" id="KAK6177601.1"/>
    </source>
</evidence>
<dbReference type="InterPro" id="IPR004294">
    <property type="entry name" value="Carotenoid_Oase"/>
</dbReference>
<comment type="similarity">
    <text evidence="1">Belongs to the carotenoid oxygenase family.</text>
</comment>
<comment type="caution">
    <text evidence="6">The sequence shown here is derived from an EMBL/GenBank/DDBJ whole genome shotgun (WGS) entry which is preliminary data.</text>
</comment>
<dbReference type="AlphaFoldDB" id="A0AAN8JG68"/>
<protein>
    <submittedName>
        <fullName evidence="6">Uncharacterized protein</fullName>
    </submittedName>
</protein>
<accession>A0AAN8JG68</accession>
<name>A0AAN8JG68_PATCE</name>
<reference evidence="6 7" key="1">
    <citation type="submission" date="2024-01" db="EMBL/GenBank/DDBJ databases">
        <title>The genome of the rayed Mediterranean limpet Patella caerulea (Linnaeus, 1758).</title>
        <authorList>
            <person name="Anh-Thu Weber A."/>
            <person name="Halstead-Nussloch G."/>
        </authorList>
    </citation>
    <scope>NUCLEOTIDE SEQUENCE [LARGE SCALE GENOMIC DNA]</scope>
    <source>
        <strain evidence="6">AATW-2023a</strain>
        <tissue evidence="6">Whole specimen</tissue>
    </source>
</reference>
<dbReference type="GO" id="GO:0010436">
    <property type="term" value="F:carotenoid dioxygenase activity"/>
    <property type="evidence" value="ECO:0007669"/>
    <property type="project" value="TreeGrafter"/>
</dbReference>